<accession>A0AAW6CHA4</accession>
<evidence type="ECO:0000313" key="1">
    <source>
        <dbReference type="EMBL" id="MDB7932485.1"/>
    </source>
</evidence>
<dbReference type="Proteomes" id="UP001211173">
    <property type="component" value="Unassembled WGS sequence"/>
</dbReference>
<dbReference type="RefSeq" id="WP_256274438.1">
    <property type="nucleotide sequence ID" value="NZ_BAABXT010000001.1"/>
</dbReference>
<dbReference type="EMBL" id="JAQLWV010000005">
    <property type="protein sequence ID" value="MDB7932485.1"/>
    <property type="molecule type" value="Genomic_DNA"/>
</dbReference>
<reference evidence="1" key="1">
    <citation type="submission" date="2023-01" db="EMBL/GenBank/DDBJ databases">
        <title>Human gut microbiome strain richness.</title>
        <authorList>
            <person name="Chen-Liaw A."/>
        </authorList>
    </citation>
    <scope>NUCLEOTIDE SEQUENCE</scope>
    <source>
        <strain evidence="1">1001287st1_F4_1001285I_161205</strain>
    </source>
</reference>
<organism evidence="1 2">
    <name type="scientific">Flavonifractor plautii</name>
    <name type="common">Fusobacterium plautii</name>
    <dbReference type="NCBI Taxonomy" id="292800"/>
    <lineage>
        <taxon>Bacteria</taxon>
        <taxon>Bacillati</taxon>
        <taxon>Bacillota</taxon>
        <taxon>Clostridia</taxon>
        <taxon>Eubacteriales</taxon>
        <taxon>Oscillospiraceae</taxon>
        <taxon>Flavonifractor</taxon>
    </lineage>
</organism>
<gene>
    <name evidence="1" type="ORF">PNE06_05310</name>
</gene>
<evidence type="ECO:0000313" key="2">
    <source>
        <dbReference type="Proteomes" id="UP001211173"/>
    </source>
</evidence>
<name>A0AAW6CHA4_FLAPL</name>
<sequence>MGPSMGFSPAGFNLIVIFSDENDFKDIVAANPAMTAIIEDSDHNIYIAGVKAGAS</sequence>
<proteinExistence type="predicted"/>
<dbReference type="AlphaFoldDB" id="A0AAW6CHA4"/>
<protein>
    <submittedName>
        <fullName evidence="1">Uncharacterized protein</fullName>
    </submittedName>
</protein>
<comment type="caution">
    <text evidence="1">The sequence shown here is derived from an EMBL/GenBank/DDBJ whole genome shotgun (WGS) entry which is preliminary data.</text>
</comment>